<dbReference type="RefSeq" id="WP_240255056.1">
    <property type="nucleotide sequence ID" value="NZ_JAKTTI010000011.1"/>
</dbReference>
<feature type="domain" description="HTH cro/C1-type" evidence="1">
    <location>
        <begin position="14"/>
        <end position="67"/>
    </location>
</feature>
<evidence type="ECO:0000313" key="3">
    <source>
        <dbReference type="Proteomes" id="UP001431131"/>
    </source>
</evidence>
<accession>A0AAW5DXX0</accession>
<dbReference type="PROSITE" id="PS50943">
    <property type="entry name" value="HTH_CROC1"/>
    <property type="match status" value="1"/>
</dbReference>
<dbReference type="InterPro" id="IPR001387">
    <property type="entry name" value="Cro/C1-type_HTH"/>
</dbReference>
<dbReference type="Proteomes" id="UP001431131">
    <property type="component" value="Unassembled WGS sequence"/>
</dbReference>
<protein>
    <submittedName>
        <fullName evidence="2">Helix-turn-helix domain-containing protein</fullName>
    </submittedName>
</protein>
<evidence type="ECO:0000259" key="1">
    <source>
        <dbReference type="PROSITE" id="PS50943"/>
    </source>
</evidence>
<evidence type="ECO:0000313" key="2">
    <source>
        <dbReference type="EMBL" id="MCH1625515.1"/>
    </source>
</evidence>
<dbReference type="GO" id="GO:0003677">
    <property type="term" value="F:DNA binding"/>
    <property type="evidence" value="ECO:0007669"/>
    <property type="project" value="InterPro"/>
</dbReference>
<organism evidence="2 3">
    <name type="scientific">Fredinandcohnia quinoae</name>
    <dbReference type="NCBI Taxonomy" id="2918902"/>
    <lineage>
        <taxon>Bacteria</taxon>
        <taxon>Bacillati</taxon>
        <taxon>Bacillota</taxon>
        <taxon>Bacilli</taxon>
        <taxon>Bacillales</taxon>
        <taxon>Bacillaceae</taxon>
        <taxon>Fredinandcohnia</taxon>
    </lineage>
</organism>
<proteinExistence type="predicted"/>
<dbReference type="SMART" id="SM00530">
    <property type="entry name" value="HTH_XRE"/>
    <property type="match status" value="1"/>
</dbReference>
<dbReference type="AlphaFoldDB" id="A0AAW5DXX0"/>
<dbReference type="Gene3D" id="1.10.260.40">
    <property type="entry name" value="lambda repressor-like DNA-binding domains"/>
    <property type="match status" value="1"/>
</dbReference>
<keyword evidence="3" id="KW-1185">Reference proteome</keyword>
<name>A0AAW5DXX0_9BACI</name>
<dbReference type="SUPFAM" id="SSF47413">
    <property type="entry name" value="lambda repressor-like DNA-binding domains"/>
    <property type="match status" value="1"/>
</dbReference>
<dbReference type="InterPro" id="IPR010982">
    <property type="entry name" value="Lambda_DNA-bd_dom_sf"/>
</dbReference>
<dbReference type="CDD" id="cd00093">
    <property type="entry name" value="HTH_XRE"/>
    <property type="match status" value="1"/>
</dbReference>
<dbReference type="Pfam" id="PF12844">
    <property type="entry name" value="HTH_19"/>
    <property type="match status" value="1"/>
</dbReference>
<gene>
    <name evidence="2" type="ORF">MJG50_09260</name>
</gene>
<comment type="caution">
    <text evidence="2">The sequence shown here is derived from an EMBL/GenBank/DDBJ whole genome shotgun (WGS) entry which is preliminary data.</text>
</comment>
<sequence>MDKDYISKLLSEKLKLIRIEKGYTQDRMSEILGLSKKTLVQIEKGRNQIGWTSAVALCALFRDSEILQSILGGDPIDVIEIVGRNGINRAKERTMGGRIWWKDIEIKGHFRLQQNIISQHYRILDEEDYRWYSSFEREEAGQRLNELSGTDLNH</sequence>
<dbReference type="EMBL" id="JAKTTI010000011">
    <property type="protein sequence ID" value="MCH1625515.1"/>
    <property type="molecule type" value="Genomic_DNA"/>
</dbReference>
<reference evidence="2" key="1">
    <citation type="submission" date="2022-02" db="EMBL/GenBank/DDBJ databases">
        <title>Fredinandcohnia quinoae sp. nov. isolated from Chenopodium quinoa seeds.</title>
        <authorList>
            <person name="Saati-Santamaria Z."/>
            <person name="Flores-Felix J.D."/>
            <person name="Igual J.M."/>
            <person name="Velazquez E."/>
            <person name="Garcia-Fraile P."/>
            <person name="Martinez-Molina E."/>
        </authorList>
    </citation>
    <scope>NUCLEOTIDE SEQUENCE</scope>
    <source>
        <strain evidence="2">SECRCQ15</strain>
    </source>
</reference>